<keyword evidence="1" id="KW-1133">Transmembrane helix</keyword>
<dbReference type="EMBL" id="BMNI01000011">
    <property type="protein sequence ID" value="GGO93304.1"/>
    <property type="molecule type" value="Genomic_DNA"/>
</dbReference>
<dbReference type="RefSeq" id="WP_229662932.1">
    <property type="nucleotide sequence ID" value="NZ_BMNI01000011.1"/>
</dbReference>
<protein>
    <recommendedName>
        <fullName evidence="4">ABC transporter permease</fullName>
    </recommendedName>
</protein>
<evidence type="ECO:0000313" key="3">
    <source>
        <dbReference type="Proteomes" id="UP000655410"/>
    </source>
</evidence>
<reference evidence="3" key="1">
    <citation type="journal article" date="2019" name="Int. J. Syst. Evol. Microbiol.">
        <title>The Global Catalogue of Microorganisms (GCM) 10K type strain sequencing project: providing services to taxonomists for standard genome sequencing and annotation.</title>
        <authorList>
            <consortium name="The Broad Institute Genomics Platform"/>
            <consortium name="The Broad Institute Genome Sequencing Center for Infectious Disease"/>
            <person name="Wu L."/>
            <person name="Ma J."/>
        </authorList>
    </citation>
    <scope>NUCLEOTIDE SEQUENCE [LARGE SCALE GENOMIC DNA]</scope>
    <source>
        <strain evidence="3">CGMCC 4.7371</strain>
    </source>
</reference>
<feature type="transmembrane region" description="Helical" evidence="1">
    <location>
        <begin position="95"/>
        <end position="127"/>
    </location>
</feature>
<sequence>MNMIASTDRLGPNRRIPGTRAVRWFRAYRRTRPFWGALWLAVGGLVVVKFNSYPLGLAMTGGFNRSAGYILGGAMVLFAGVALVSPLYARLVGVLGILAAMAAFIGSNFGGFLVGSVLGIVGGAMVWGWGELAPSRPAGSRVAPAGSEA</sequence>
<keyword evidence="3" id="KW-1185">Reference proteome</keyword>
<dbReference type="Pfam" id="PF19609">
    <property type="entry name" value="DUF6114"/>
    <property type="match status" value="1"/>
</dbReference>
<keyword evidence="1" id="KW-0812">Transmembrane</keyword>
<keyword evidence="1" id="KW-0472">Membrane</keyword>
<feature type="transmembrane region" description="Helical" evidence="1">
    <location>
        <begin position="67"/>
        <end position="88"/>
    </location>
</feature>
<gene>
    <name evidence="2" type="ORF">GCM10011584_31700</name>
</gene>
<dbReference type="InterPro" id="IPR046096">
    <property type="entry name" value="DUF6114"/>
</dbReference>
<feature type="transmembrane region" description="Helical" evidence="1">
    <location>
        <begin position="34"/>
        <end position="55"/>
    </location>
</feature>
<accession>A0ABQ2NF92</accession>
<proteinExistence type="predicted"/>
<evidence type="ECO:0000313" key="2">
    <source>
        <dbReference type="EMBL" id="GGO93304.1"/>
    </source>
</evidence>
<comment type="caution">
    <text evidence="2">The sequence shown here is derived from an EMBL/GenBank/DDBJ whole genome shotgun (WGS) entry which is preliminary data.</text>
</comment>
<organism evidence="2 3">
    <name type="scientific">Nocardioides phosphati</name>
    <dbReference type="NCBI Taxonomy" id="1867775"/>
    <lineage>
        <taxon>Bacteria</taxon>
        <taxon>Bacillati</taxon>
        <taxon>Actinomycetota</taxon>
        <taxon>Actinomycetes</taxon>
        <taxon>Propionibacteriales</taxon>
        <taxon>Nocardioidaceae</taxon>
        <taxon>Nocardioides</taxon>
    </lineage>
</organism>
<evidence type="ECO:0000256" key="1">
    <source>
        <dbReference type="SAM" id="Phobius"/>
    </source>
</evidence>
<name>A0ABQ2NF92_9ACTN</name>
<dbReference type="Proteomes" id="UP000655410">
    <property type="component" value="Unassembled WGS sequence"/>
</dbReference>
<evidence type="ECO:0008006" key="4">
    <source>
        <dbReference type="Google" id="ProtNLM"/>
    </source>
</evidence>